<dbReference type="PANTHER" id="PTHR47237">
    <property type="entry name" value="SLL0310 PROTEIN"/>
    <property type="match status" value="1"/>
</dbReference>
<keyword evidence="3" id="KW-1185">Reference proteome</keyword>
<dbReference type="InterPro" id="IPR016181">
    <property type="entry name" value="Acyl_CoA_acyltransferase"/>
</dbReference>
<comment type="caution">
    <text evidence="2">The sequence shown here is derived from an EMBL/GenBank/DDBJ whole genome shotgun (WGS) entry which is preliminary data.</text>
</comment>
<reference evidence="2" key="1">
    <citation type="journal article" date="2020" name="Fungal Divers.">
        <title>Resolving the Mortierellaceae phylogeny through synthesis of multi-gene phylogenetics and phylogenomics.</title>
        <authorList>
            <person name="Vandepol N."/>
            <person name="Liber J."/>
            <person name="Desiro A."/>
            <person name="Na H."/>
            <person name="Kennedy M."/>
            <person name="Barry K."/>
            <person name="Grigoriev I.V."/>
            <person name="Miller A.N."/>
            <person name="O'Donnell K."/>
            <person name="Stajich J.E."/>
            <person name="Bonito G."/>
        </authorList>
    </citation>
    <scope>NUCLEOTIDE SEQUENCE</scope>
    <source>
        <strain evidence="2">CK1249</strain>
    </source>
</reference>
<evidence type="ECO:0000313" key="3">
    <source>
        <dbReference type="Proteomes" id="UP000738359"/>
    </source>
</evidence>
<dbReference type="Pfam" id="PF00583">
    <property type="entry name" value="Acetyltransf_1"/>
    <property type="match status" value="1"/>
</dbReference>
<dbReference type="PANTHER" id="PTHR47237:SF1">
    <property type="entry name" value="SLL0310 PROTEIN"/>
    <property type="match status" value="1"/>
</dbReference>
<dbReference type="Proteomes" id="UP000738359">
    <property type="component" value="Unassembled WGS sequence"/>
</dbReference>
<organism evidence="2 3">
    <name type="scientific">Mortierella alpina</name>
    <name type="common">Oleaginous fungus</name>
    <name type="synonym">Mortierella renispora</name>
    <dbReference type="NCBI Taxonomy" id="64518"/>
    <lineage>
        <taxon>Eukaryota</taxon>
        <taxon>Fungi</taxon>
        <taxon>Fungi incertae sedis</taxon>
        <taxon>Mucoromycota</taxon>
        <taxon>Mortierellomycotina</taxon>
        <taxon>Mortierellomycetes</taxon>
        <taxon>Mortierellales</taxon>
        <taxon>Mortierellaceae</taxon>
        <taxon>Mortierella</taxon>
    </lineage>
</organism>
<dbReference type="Gene3D" id="3.40.630.30">
    <property type="match status" value="1"/>
</dbReference>
<dbReference type="InterPro" id="IPR041496">
    <property type="entry name" value="YitH/HolE_GNAT"/>
</dbReference>
<evidence type="ECO:0000313" key="2">
    <source>
        <dbReference type="EMBL" id="KAF9952158.1"/>
    </source>
</evidence>
<sequence>MTTTKDAAEGHFYLESCSQEKAAHYFHSWSVSEHWNPGSGGHDIRQVFHKIDPKGFFLGRIALKTDSKSSDDKVISIISAIRFGDSKLGWIGYYLVDPAYRGHGYGLEGFHKALDHLQDCTSIGLDGVMAQVENYKKSGFTTIHWQNERRHGSAVDVIESKEPALAQAIRENKVPGLVNISDAPVESLSALEERFTALQRPDFVRDWAQFHGAGRDEPQLGRFGVAVVSTSDPRNVLGYGCVRRAETSYRVGPLYATSGEVAKQILVKLAMAVVDADRQTPHGVPLMFDIDMPNTNSEAVKIMNAFGWKSTFPSLRMWRGPGPKVDVNGVYGICTLEIG</sequence>
<dbReference type="GO" id="GO:0016747">
    <property type="term" value="F:acyltransferase activity, transferring groups other than amino-acyl groups"/>
    <property type="evidence" value="ECO:0007669"/>
    <property type="project" value="InterPro"/>
</dbReference>
<feature type="domain" description="N-acetyltransferase" evidence="1">
    <location>
        <begin position="1"/>
        <end position="164"/>
    </location>
</feature>
<dbReference type="AlphaFoldDB" id="A0A9P6IXW6"/>
<dbReference type="SUPFAM" id="SSF55729">
    <property type="entry name" value="Acyl-CoA N-acyltransferases (Nat)"/>
    <property type="match status" value="1"/>
</dbReference>
<proteinExistence type="predicted"/>
<dbReference type="Gene3D" id="3.40.630.90">
    <property type="match status" value="1"/>
</dbReference>
<dbReference type="CDD" id="cd04301">
    <property type="entry name" value="NAT_SF"/>
    <property type="match status" value="1"/>
</dbReference>
<name>A0A9P6IXW6_MORAP</name>
<dbReference type="EMBL" id="JAAAHY010001145">
    <property type="protein sequence ID" value="KAF9952158.1"/>
    <property type="molecule type" value="Genomic_DNA"/>
</dbReference>
<accession>A0A9P6IXW6</accession>
<dbReference type="OrthoDB" id="5771378at2759"/>
<dbReference type="InterPro" id="IPR000182">
    <property type="entry name" value="GNAT_dom"/>
</dbReference>
<evidence type="ECO:0000259" key="1">
    <source>
        <dbReference type="PROSITE" id="PS51186"/>
    </source>
</evidence>
<dbReference type="Pfam" id="PF18014">
    <property type="entry name" value="Acetyltransf_18"/>
    <property type="match status" value="1"/>
</dbReference>
<protein>
    <recommendedName>
        <fullName evidence="1">N-acetyltransferase domain-containing protein</fullName>
    </recommendedName>
</protein>
<dbReference type="PROSITE" id="PS51186">
    <property type="entry name" value="GNAT"/>
    <property type="match status" value="1"/>
</dbReference>
<gene>
    <name evidence="2" type="ORF">BGZ70_000704</name>
</gene>
<dbReference type="InterPro" id="IPR052729">
    <property type="entry name" value="Acyl/Acetyltrans_Enzymes"/>
</dbReference>